<dbReference type="GO" id="GO:0051082">
    <property type="term" value="F:unfolded protein binding"/>
    <property type="evidence" value="ECO:0007669"/>
    <property type="project" value="TreeGrafter"/>
</dbReference>
<feature type="region of interest" description="Disordered" evidence="2">
    <location>
        <begin position="265"/>
        <end position="568"/>
    </location>
</feature>
<feature type="compositionally biased region" description="Basic and acidic residues" evidence="2">
    <location>
        <begin position="303"/>
        <end position="335"/>
    </location>
</feature>
<name>A0AA39XLJ6_9PEZI</name>
<reference evidence="4" key="1">
    <citation type="submission" date="2023-06" db="EMBL/GenBank/DDBJ databases">
        <title>Genome-scale phylogeny and comparative genomics of the fungal order Sordariales.</title>
        <authorList>
            <consortium name="Lawrence Berkeley National Laboratory"/>
            <person name="Hensen N."/>
            <person name="Bonometti L."/>
            <person name="Westerberg I."/>
            <person name="Brannstrom I.O."/>
            <person name="Guillou S."/>
            <person name="Cros-Aarteil S."/>
            <person name="Calhoun S."/>
            <person name="Haridas S."/>
            <person name="Kuo A."/>
            <person name="Mondo S."/>
            <person name="Pangilinan J."/>
            <person name="Riley R."/>
            <person name="LaButti K."/>
            <person name="Andreopoulos B."/>
            <person name="Lipzen A."/>
            <person name="Chen C."/>
            <person name="Yanf M."/>
            <person name="Daum C."/>
            <person name="Ng V."/>
            <person name="Clum A."/>
            <person name="Steindorff A."/>
            <person name="Ohm R."/>
            <person name="Martin F."/>
            <person name="Silar P."/>
            <person name="Natvig D."/>
            <person name="Lalanne C."/>
            <person name="Gautier V."/>
            <person name="Ament-velasquez S.L."/>
            <person name="Kruys A."/>
            <person name="Hutchinson M.I."/>
            <person name="Powell A.J."/>
            <person name="Barry K."/>
            <person name="Miller A.N."/>
            <person name="Grigoriev I.V."/>
            <person name="Debuchy R."/>
            <person name="Gladieux P."/>
            <person name="Thoren M.H."/>
            <person name="Johannesson H."/>
        </authorList>
    </citation>
    <scope>NUCLEOTIDE SEQUENCE</scope>
    <source>
        <strain evidence="4">SMH3391-2</strain>
    </source>
</reference>
<feature type="compositionally biased region" description="Low complexity" evidence="2">
    <location>
        <begin position="372"/>
        <end position="384"/>
    </location>
</feature>
<dbReference type="Gene3D" id="1.10.287.110">
    <property type="entry name" value="DnaJ domain"/>
    <property type="match status" value="1"/>
</dbReference>
<evidence type="ECO:0000256" key="2">
    <source>
        <dbReference type="SAM" id="MobiDB-lite"/>
    </source>
</evidence>
<dbReference type="PROSITE" id="PS50076">
    <property type="entry name" value="DNAJ_2"/>
    <property type="match status" value="1"/>
</dbReference>
<dbReference type="InterPro" id="IPR018253">
    <property type="entry name" value="DnaJ_domain_CS"/>
</dbReference>
<organism evidence="4 5">
    <name type="scientific">Bombardia bombarda</name>
    <dbReference type="NCBI Taxonomy" id="252184"/>
    <lineage>
        <taxon>Eukaryota</taxon>
        <taxon>Fungi</taxon>
        <taxon>Dikarya</taxon>
        <taxon>Ascomycota</taxon>
        <taxon>Pezizomycotina</taxon>
        <taxon>Sordariomycetes</taxon>
        <taxon>Sordariomycetidae</taxon>
        <taxon>Sordariales</taxon>
        <taxon>Lasiosphaeriaceae</taxon>
        <taxon>Bombardia</taxon>
    </lineage>
</organism>
<feature type="compositionally biased region" description="Basic and acidic residues" evidence="2">
    <location>
        <begin position="412"/>
        <end position="434"/>
    </location>
</feature>
<feature type="region of interest" description="Disordered" evidence="2">
    <location>
        <begin position="87"/>
        <end position="235"/>
    </location>
</feature>
<dbReference type="GO" id="GO:0005737">
    <property type="term" value="C:cytoplasm"/>
    <property type="evidence" value="ECO:0007669"/>
    <property type="project" value="TreeGrafter"/>
</dbReference>
<dbReference type="PROSITE" id="PS00636">
    <property type="entry name" value="DNAJ_1"/>
    <property type="match status" value="1"/>
</dbReference>
<dbReference type="InterPro" id="IPR001623">
    <property type="entry name" value="DnaJ_domain"/>
</dbReference>
<feature type="compositionally biased region" description="Basic and acidic residues" evidence="2">
    <location>
        <begin position="136"/>
        <end position="235"/>
    </location>
</feature>
<dbReference type="AlphaFoldDB" id="A0AA39XLJ6"/>
<dbReference type="CDD" id="cd06257">
    <property type="entry name" value="DnaJ"/>
    <property type="match status" value="1"/>
</dbReference>
<dbReference type="InterPro" id="IPR036869">
    <property type="entry name" value="J_dom_sf"/>
</dbReference>
<feature type="compositionally biased region" description="Basic and acidic residues" evidence="2">
    <location>
        <begin position="105"/>
        <end position="116"/>
    </location>
</feature>
<dbReference type="PANTHER" id="PTHR43096:SF52">
    <property type="entry name" value="DNAJ HOMOLOG 1, MITOCHONDRIAL-RELATED"/>
    <property type="match status" value="1"/>
</dbReference>
<sequence>MSDLPPDPWKTLGVDRHADKSDIRASYKKLVLKCHPDKVQDPTLKAQKQEEFQKVQQAWELLNDDEERTKYEEKVKLMELRKQAAMMSKNMPNSSAARSPSSRHFAYEIRTAEPRHKSSPSGGEKVYAHYTTSATRSHEEMSSQRIHPVFEDGEKHARRTASYEKPSRRDEERRDREREERRRKKDEDEQYRIREREREKERERERELREREREQRERERELRRAEKKRIDKEREILERQRDERLRDERLRDERLRDERLRDERLRDKDRRRDAEEKSRRHKSPYIEDYERAAEQDDAYISSKSDKKRSTSKRHTEPREREREREKSTSRRELSPHIRTVTPPPPDQKLDDHYSYAANYISASRKAPKLSRAQTTQDTTTFFAPPVVPTPPPAELFDDSIMRSANRAAGRRFSHDTPKSRDKSSSHKQTPRDYDVVGVSPSSRQAPMLHKSYTTPPVIPEPHISRSNTNPLDLMYGRQPPTLSRGQTWAPGGDDTRRATMHTEFYDESDDDRERRRRSRRTQSPEPIPVRYKVDGNMKTSRLDTNSHYGISPPSRRYPQADTLESRSPSHAYSGFVKVKESKAISPEDVAYTPMQFPYKVDDPYSIPVAYA</sequence>
<comment type="caution">
    <text evidence="4">The sequence shown here is derived from an EMBL/GenBank/DDBJ whole genome shotgun (WGS) entry which is preliminary data.</text>
</comment>
<dbReference type="Proteomes" id="UP001174934">
    <property type="component" value="Unassembled WGS sequence"/>
</dbReference>
<dbReference type="SMART" id="SM00271">
    <property type="entry name" value="DnaJ"/>
    <property type="match status" value="1"/>
</dbReference>
<evidence type="ECO:0000313" key="4">
    <source>
        <dbReference type="EMBL" id="KAK0636257.1"/>
    </source>
</evidence>
<dbReference type="EMBL" id="JAULSR010000001">
    <property type="protein sequence ID" value="KAK0636257.1"/>
    <property type="molecule type" value="Genomic_DNA"/>
</dbReference>
<feature type="compositionally biased region" description="Polar residues" evidence="2">
    <location>
        <begin position="537"/>
        <end position="548"/>
    </location>
</feature>
<dbReference type="PANTHER" id="PTHR43096">
    <property type="entry name" value="DNAJ HOMOLOG 1, MITOCHONDRIAL-RELATED"/>
    <property type="match status" value="1"/>
</dbReference>
<feature type="compositionally biased region" description="Basic and acidic residues" evidence="2">
    <location>
        <begin position="265"/>
        <end position="294"/>
    </location>
</feature>
<keyword evidence="1" id="KW-0143">Chaperone</keyword>
<evidence type="ECO:0000313" key="5">
    <source>
        <dbReference type="Proteomes" id="UP001174934"/>
    </source>
</evidence>
<evidence type="ECO:0000256" key="1">
    <source>
        <dbReference type="ARBA" id="ARBA00023186"/>
    </source>
</evidence>
<dbReference type="SUPFAM" id="SSF46565">
    <property type="entry name" value="Chaperone J-domain"/>
    <property type="match status" value="1"/>
</dbReference>
<keyword evidence="5" id="KW-1185">Reference proteome</keyword>
<feature type="compositionally biased region" description="Low complexity" evidence="2">
    <location>
        <begin position="90"/>
        <end position="103"/>
    </location>
</feature>
<gene>
    <name evidence="4" type="ORF">B0T17DRAFT_503726</name>
</gene>
<feature type="domain" description="J" evidence="3">
    <location>
        <begin position="7"/>
        <end position="75"/>
    </location>
</feature>
<protein>
    <recommendedName>
        <fullName evidence="3">J domain-containing protein</fullName>
    </recommendedName>
</protein>
<dbReference type="GO" id="GO:0042026">
    <property type="term" value="P:protein refolding"/>
    <property type="evidence" value="ECO:0007669"/>
    <property type="project" value="TreeGrafter"/>
</dbReference>
<accession>A0AA39XLJ6</accession>
<dbReference type="Pfam" id="PF00226">
    <property type="entry name" value="DnaJ"/>
    <property type="match status" value="1"/>
</dbReference>
<proteinExistence type="predicted"/>
<evidence type="ECO:0000259" key="3">
    <source>
        <dbReference type="PROSITE" id="PS50076"/>
    </source>
</evidence>
<dbReference type="PRINTS" id="PR00625">
    <property type="entry name" value="JDOMAIN"/>
</dbReference>